<evidence type="ECO:0000256" key="1">
    <source>
        <dbReference type="ARBA" id="ARBA00022614"/>
    </source>
</evidence>
<evidence type="ECO:0000259" key="5">
    <source>
        <dbReference type="PROSITE" id="PS50104"/>
    </source>
</evidence>
<dbReference type="SUPFAM" id="SSF52058">
    <property type="entry name" value="L domain-like"/>
    <property type="match status" value="1"/>
</dbReference>
<evidence type="ECO:0000256" key="2">
    <source>
        <dbReference type="ARBA" id="ARBA00022737"/>
    </source>
</evidence>
<dbReference type="GO" id="GO:0007165">
    <property type="term" value="P:signal transduction"/>
    <property type="evidence" value="ECO:0007669"/>
    <property type="project" value="InterPro"/>
</dbReference>
<dbReference type="Pfam" id="PF20160">
    <property type="entry name" value="C-JID"/>
    <property type="match status" value="1"/>
</dbReference>
<dbReference type="Gene3D" id="3.80.10.10">
    <property type="entry name" value="Ribonuclease Inhibitor"/>
    <property type="match status" value="1"/>
</dbReference>
<evidence type="ECO:0000256" key="3">
    <source>
        <dbReference type="ARBA" id="ARBA00022821"/>
    </source>
</evidence>
<dbReference type="GO" id="GO:0006952">
    <property type="term" value="P:defense response"/>
    <property type="evidence" value="ECO:0007669"/>
    <property type="project" value="InterPro"/>
</dbReference>
<dbReference type="PANTHER" id="PTHR11017">
    <property type="entry name" value="LEUCINE-RICH REPEAT-CONTAINING PROTEIN"/>
    <property type="match status" value="1"/>
</dbReference>
<dbReference type="SUPFAM" id="SSF52200">
    <property type="entry name" value="Toll/Interleukin receptor TIR domain"/>
    <property type="match status" value="1"/>
</dbReference>
<dbReference type="InterPro" id="IPR045344">
    <property type="entry name" value="C-JID"/>
</dbReference>
<keyword evidence="7" id="KW-1185">Reference proteome</keyword>
<evidence type="ECO:0000313" key="7">
    <source>
        <dbReference type="Proteomes" id="UP001372338"/>
    </source>
</evidence>
<keyword evidence="2" id="KW-0677">Repeat</keyword>
<keyword evidence="4" id="KW-0520">NAD</keyword>
<name>A0AAN9J311_CROPI</name>
<proteinExistence type="predicted"/>
<feature type="domain" description="TIR" evidence="5">
    <location>
        <begin position="10"/>
        <end position="200"/>
    </location>
</feature>
<dbReference type="Gene3D" id="3.40.50.10140">
    <property type="entry name" value="Toll/interleukin-1 receptor homology (TIR) domain"/>
    <property type="match status" value="1"/>
</dbReference>
<dbReference type="InterPro" id="IPR058546">
    <property type="entry name" value="RPS4B/Roq1-like_LRR"/>
</dbReference>
<dbReference type="EMBL" id="JAYWIO010000001">
    <property type="protein sequence ID" value="KAK7291282.1"/>
    <property type="molecule type" value="Genomic_DNA"/>
</dbReference>
<dbReference type="Pfam" id="PF23286">
    <property type="entry name" value="LRR_13"/>
    <property type="match status" value="1"/>
</dbReference>
<dbReference type="PROSITE" id="PS50104">
    <property type="entry name" value="TIR"/>
    <property type="match status" value="1"/>
</dbReference>
<dbReference type="InterPro" id="IPR044974">
    <property type="entry name" value="Disease_R_plants"/>
</dbReference>
<dbReference type="Pfam" id="PF01582">
    <property type="entry name" value="TIR"/>
    <property type="match status" value="1"/>
</dbReference>
<dbReference type="InterPro" id="IPR032675">
    <property type="entry name" value="LRR_dom_sf"/>
</dbReference>
<keyword evidence="3" id="KW-0611">Plant defense</keyword>
<sequence length="588" mass="67188">MALSSESNKWNYDVLLSFRGEDTRNNFTSHLYNALCQKGVNTFIDYKELKRGEKILPSLLKAIEDSRILVIIISKTYASSTSCLDELLKILECKDSKGQVVLPVFYDVNPSQVRGHQGSFGEALAKHEDKFKDDLDKVKRWRDALCEVANLSGWHLGDGYVSNKRGVNTVQGTNNIEGIRLDLPESDQVEINGKAFSNMKMLRLLMISNAHVSDDIKYLSNELRLIDWPEYPSSTLPPNFHPKRLVSLNMSRSRIKHLWKGAKIFKDLKLVSFSCCEYLTEIPDFSMIPNIESLSLDHCKSLTKVHESVGYLDKLVTLNLLFCCNLRTLPSYFKLKSLHTLLLTGCSNLRKFPDIVEKMEHLEEIFLQGTAIKELPQSIEYLIGLKFLFLDSSKKLEHLPTNLHKFSQLMFTNCHKLINEQVQSRITNLLYNEESVSEVMLPGDKIPDWFHHQSTYTSIALEVASRLYGKPVELFFGAVFELDQGASSTGMFSCVYEVIINDHKTLVIERSFESLDSSHVWLTPIKSGPLMWLLNCMNYWNHFRISFGISEVSSKVKVKATLKSCGFHILCKQEGYVIDNTLVRKPIE</sequence>
<dbReference type="InterPro" id="IPR000157">
    <property type="entry name" value="TIR_dom"/>
</dbReference>
<accession>A0AAN9J311</accession>
<dbReference type="FunFam" id="3.40.50.10140:FF:000007">
    <property type="entry name" value="Disease resistance protein (TIR-NBS-LRR class)"/>
    <property type="match status" value="1"/>
</dbReference>
<dbReference type="InterPro" id="IPR035897">
    <property type="entry name" value="Toll_tir_struct_dom_sf"/>
</dbReference>
<evidence type="ECO:0000256" key="4">
    <source>
        <dbReference type="ARBA" id="ARBA00023027"/>
    </source>
</evidence>
<evidence type="ECO:0000313" key="6">
    <source>
        <dbReference type="EMBL" id="KAK7291282.1"/>
    </source>
</evidence>
<dbReference type="Proteomes" id="UP001372338">
    <property type="component" value="Unassembled WGS sequence"/>
</dbReference>
<protein>
    <recommendedName>
        <fullName evidence="5">TIR domain-containing protein</fullName>
    </recommendedName>
</protein>
<organism evidence="6 7">
    <name type="scientific">Crotalaria pallida</name>
    <name type="common">Smooth rattlebox</name>
    <name type="synonym">Crotalaria striata</name>
    <dbReference type="NCBI Taxonomy" id="3830"/>
    <lineage>
        <taxon>Eukaryota</taxon>
        <taxon>Viridiplantae</taxon>
        <taxon>Streptophyta</taxon>
        <taxon>Embryophyta</taxon>
        <taxon>Tracheophyta</taxon>
        <taxon>Spermatophyta</taxon>
        <taxon>Magnoliopsida</taxon>
        <taxon>eudicotyledons</taxon>
        <taxon>Gunneridae</taxon>
        <taxon>Pentapetalae</taxon>
        <taxon>rosids</taxon>
        <taxon>fabids</taxon>
        <taxon>Fabales</taxon>
        <taxon>Fabaceae</taxon>
        <taxon>Papilionoideae</taxon>
        <taxon>50 kb inversion clade</taxon>
        <taxon>genistoids sensu lato</taxon>
        <taxon>core genistoids</taxon>
        <taxon>Crotalarieae</taxon>
        <taxon>Crotalaria</taxon>
    </lineage>
</organism>
<dbReference type="SMART" id="SM00255">
    <property type="entry name" value="TIR"/>
    <property type="match status" value="1"/>
</dbReference>
<dbReference type="PANTHER" id="PTHR11017:SF385">
    <property type="entry name" value="DISEASE RESISTANCE PROTEIN (TIR-NBS-LRR CLASS)-RELATED"/>
    <property type="match status" value="1"/>
</dbReference>
<comment type="caution">
    <text evidence="6">The sequence shown here is derived from an EMBL/GenBank/DDBJ whole genome shotgun (WGS) entry which is preliminary data.</text>
</comment>
<keyword evidence="1" id="KW-0433">Leucine-rich repeat</keyword>
<dbReference type="AlphaFoldDB" id="A0AAN9J311"/>
<reference evidence="6 7" key="1">
    <citation type="submission" date="2024-01" db="EMBL/GenBank/DDBJ databases">
        <title>The genomes of 5 underutilized Papilionoideae crops provide insights into root nodulation and disease resistanc.</title>
        <authorList>
            <person name="Yuan L."/>
        </authorList>
    </citation>
    <scope>NUCLEOTIDE SEQUENCE [LARGE SCALE GENOMIC DNA]</scope>
    <source>
        <strain evidence="6">ZHUSHIDOU_FW_LH</strain>
        <tissue evidence="6">Leaf</tissue>
    </source>
</reference>
<gene>
    <name evidence="6" type="ORF">RIF29_06295</name>
</gene>